<dbReference type="InterPro" id="IPR036390">
    <property type="entry name" value="WH_DNA-bd_sf"/>
</dbReference>
<dbReference type="Pfam" id="PF00392">
    <property type="entry name" value="GntR"/>
    <property type="match status" value="1"/>
</dbReference>
<dbReference type="Gene3D" id="1.20.120.530">
    <property type="entry name" value="GntR ligand-binding domain-like"/>
    <property type="match status" value="1"/>
</dbReference>
<feature type="domain" description="GntR C-terminal" evidence="5">
    <location>
        <begin position="114"/>
        <end position="214"/>
    </location>
</feature>
<evidence type="ECO:0000313" key="7">
    <source>
        <dbReference type="Proteomes" id="UP000829494"/>
    </source>
</evidence>
<evidence type="ECO:0000256" key="2">
    <source>
        <dbReference type="ARBA" id="ARBA00023125"/>
    </source>
</evidence>
<evidence type="ECO:0000313" key="6">
    <source>
        <dbReference type="EMBL" id="UNZ07860.1"/>
    </source>
</evidence>
<dbReference type="PANTHER" id="PTHR43537:SF24">
    <property type="entry name" value="GLUCONATE OPERON TRANSCRIPTIONAL REPRESSOR"/>
    <property type="match status" value="1"/>
</dbReference>
<dbReference type="Proteomes" id="UP000829494">
    <property type="component" value="Chromosome"/>
</dbReference>
<dbReference type="Pfam" id="PF07729">
    <property type="entry name" value="FCD"/>
    <property type="match status" value="1"/>
</dbReference>
<dbReference type="GeneID" id="66852998"/>
<dbReference type="InterPro" id="IPR000524">
    <property type="entry name" value="Tscrpt_reg_HTH_GntR"/>
</dbReference>
<evidence type="ECO:0000256" key="3">
    <source>
        <dbReference type="ARBA" id="ARBA00023163"/>
    </source>
</evidence>
<organism evidence="6 7">
    <name type="scientific">Streptomyces rimosus subsp. rimosus</name>
    <dbReference type="NCBI Taxonomy" id="132474"/>
    <lineage>
        <taxon>Bacteria</taxon>
        <taxon>Bacillati</taxon>
        <taxon>Actinomycetota</taxon>
        <taxon>Actinomycetes</taxon>
        <taxon>Kitasatosporales</taxon>
        <taxon>Streptomycetaceae</taxon>
        <taxon>Streptomyces</taxon>
    </lineage>
</organism>
<dbReference type="InterPro" id="IPR011711">
    <property type="entry name" value="GntR_C"/>
</dbReference>
<evidence type="ECO:0000259" key="5">
    <source>
        <dbReference type="Pfam" id="PF07729"/>
    </source>
</evidence>
<evidence type="ECO:0000259" key="4">
    <source>
        <dbReference type="Pfam" id="PF00392"/>
    </source>
</evidence>
<keyword evidence="1" id="KW-0805">Transcription regulation</keyword>
<dbReference type="InterPro" id="IPR008920">
    <property type="entry name" value="TF_FadR/GntR_C"/>
</dbReference>
<dbReference type="EMBL" id="CP094298">
    <property type="protein sequence ID" value="UNZ07860.1"/>
    <property type="molecule type" value="Genomic_DNA"/>
</dbReference>
<dbReference type="SUPFAM" id="SSF48008">
    <property type="entry name" value="GntR ligand-binding domain-like"/>
    <property type="match status" value="1"/>
</dbReference>
<dbReference type="RefSeq" id="WP_003986525.1">
    <property type="nucleotide sequence ID" value="NZ_CP043497.1"/>
</dbReference>
<protein>
    <submittedName>
        <fullName evidence="6">Bacterial regulatory protein, GntR family</fullName>
    </submittedName>
</protein>
<dbReference type="PANTHER" id="PTHR43537">
    <property type="entry name" value="TRANSCRIPTIONAL REGULATOR, GNTR FAMILY"/>
    <property type="match status" value="1"/>
</dbReference>
<keyword evidence="2" id="KW-0238">DNA-binding</keyword>
<reference evidence="6 7" key="1">
    <citation type="submission" date="2022-03" db="EMBL/GenBank/DDBJ databases">
        <title>Complete genome of Streptomyces rimosus ssp. rimosus R7 (=ATCC 10970).</title>
        <authorList>
            <person name="Beganovic S."/>
            <person name="Ruckert C."/>
            <person name="Busche T."/>
            <person name="Kalinowski J."/>
            <person name="Wittmann C."/>
        </authorList>
    </citation>
    <scope>NUCLEOTIDE SEQUENCE [LARGE SCALE GENOMIC DNA]</scope>
    <source>
        <strain evidence="6 7">R7</strain>
    </source>
</reference>
<feature type="domain" description="HTH gntR-type" evidence="4">
    <location>
        <begin position="23"/>
        <end position="76"/>
    </location>
</feature>
<evidence type="ECO:0000256" key="1">
    <source>
        <dbReference type="ARBA" id="ARBA00023015"/>
    </source>
</evidence>
<dbReference type="Gene3D" id="1.10.10.10">
    <property type="entry name" value="Winged helix-like DNA-binding domain superfamily/Winged helix DNA-binding domain"/>
    <property type="match status" value="1"/>
</dbReference>
<name>A0ABY3ZEF2_STRRM</name>
<accession>A0ABY3ZEF2</accession>
<proteinExistence type="predicted"/>
<sequence length="222" mass="23702">MPDLSHLSPLPPKAATDDRHALRERIHGALTEALVNGTLAPGQEHEEASLATHLGAPLAPLREALLQLASQRLVEYAGPDTVRVTTADAATRGHAAAVLHGLYRTALLTAPWPLTEDGLDALRNSAAAYARAAAHRNAVEAGAAERALWSVFVHACRNRFLYDAVSRLAPVWQRAQHLDIPLPAEPGNVWDDLLAACAAGDRQRALQCVDDHWARAGGVTSA</sequence>
<dbReference type="SUPFAM" id="SSF46785">
    <property type="entry name" value="Winged helix' DNA-binding domain"/>
    <property type="match status" value="1"/>
</dbReference>
<dbReference type="InterPro" id="IPR036388">
    <property type="entry name" value="WH-like_DNA-bd_sf"/>
</dbReference>
<gene>
    <name evidence="6" type="ORF">SRIMR7_37460</name>
</gene>
<keyword evidence="3" id="KW-0804">Transcription</keyword>
<keyword evidence="7" id="KW-1185">Reference proteome</keyword>